<dbReference type="AlphaFoldDB" id="A0A081QZ59"/>
<evidence type="ECO:0000256" key="4">
    <source>
        <dbReference type="ARBA" id="ARBA00022741"/>
    </source>
</evidence>
<sequence length="256" mass="29522">MEIQDYTDSEFKHALARNLRSLTRGKKSSKKPVAILLGGQSGAGKTTIHRIKQKEFQGNIVIIDGDSFRSQHPHYLELQQEYGKDSVEYTKDFAGKMVESLVRELSHLRYNLLIEGTLRTIDVPKKTAQLLKNKGYEVQLALIATKPELSYLSTLIRYEELYSINPTQARATPKEHHDGIVEHLVDNLRELEGEHLFDRIQIYQRDRTCIYDFEMAKGSAAEVLQESLFGKWSKVEEEMLKVGQERLRELSMRTPK</sequence>
<evidence type="ECO:0000256" key="6">
    <source>
        <dbReference type="ARBA" id="ARBA00032897"/>
    </source>
</evidence>
<evidence type="ECO:0000313" key="10">
    <source>
        <dbReference type="Proteomes" id="UP000028022"/>
    </source>
</evidence>
<name>A0A081QZ59_STRMT</name>
<dbReference type="NCBIfam" id="NF041574">
    <property type="entry name" value="antitoxPezT_Strep"/>
    <property type="match status" value="1"/>
</dbReference>
<dbReference type="EC" id="2.7.1.176" evidence="2"/>
<accession>A0A081QZ59</accession>
<dbReference type="GO" id="GO:0016301">
    <property type="term" value="F:kinase activity"/>
    <property type="evidence" value="ECO:0007669"/>
    <property type="project" value="InterPro"/>
</dbReference>
<keyword evidence="3" id="KW-1277">Toxin-antitoxin system</keyword>
<protein>
    <recommendedName>
        <fullName evidence="6">UDP-N-acetylglucosamine kinase</fullName>
        <ecNumber evidence="2">2.7.1.176</ecNumber>
    </recommendedName>
    <alternativeName>
        <fullName evidence="6">UDP-N-acetylglucosamine kinase</fullName>
    </alternativeName>
</protein>
<proteinExistence type="inferred from homology"/>
<dbReference type="Gene3D" id="3.40.50.300">
    <property type="entry name" value="P-loop containing nucleotide triphosphate hydrolases"/>
    <property type="match status" value="1"/>
</dbReference>
<organism evidence="9 10">
    <name type="scientific">Streptococcus mitis</name>
    <dbReference type="NCBI Taxonomy" id="28037"/>
    <lineage>
        <taxon>Bacteria</taxon>
        <taxon>Bacillati</taxon>
        <taxon>Bacillota</taxon>
        <taxon>Bacilli</taxon>
        <taxon>Lactobacillales</taxon>
        <taxon>Streptococcaceae</taxon>
        <taxon>Streptococcus</taxon>
        <taxon>Streptococcus mitis group</taxon>
    </lineage>
</organism>
<dbReference type="GO" id="GO:0005524">
    <property type="term" value="F:ATP binding"/>
    <property type="evidence" value="ECO:0007669"/>
    <property type="project" value="UniProtKB-KW"/>
</dbReference>
<feature type="domain" description="Zeta toxin" evidence="8">
    <location>
        <begin position="24"/>
        <end position="212"/>
    </location>
</feature>
<evidence type="ECO:0000256" key="5">
    <source>
        <dbReference type="ARBA" id="ARBA00022840"/>
    </source>
</evidence>
<keyword evidence="4" id="KW-0547">Nucleotide-binding</keyword>
<evidence type="ECO:0000256" key="1">
    <source>
        <dbReference type="ARBA" id="ARBA00009104"/>
    </source>
</evidence>
<gene>
    <name evidence="9" type="primary">pezT</name>
    <name evidence="9" type="ORF">SK608_1327</name>
</gene>
<dbReference type="EMBL" id="JPFZ01000009">
    <property type="protein sequence ID" value="KEQ48232.1"/>
    <property type="molecule type" value="Genomic_DNA"/>
</dbReference>
<evidence type="ECO:0000259" key="8">
    <source>
        <dbReference type="Pfam" id="PF06414"/>
    </source>
</evidence>
<dbReference type="SUPFAM" id="SSF52540">
    <property type="entry name" value="P-loop containing nucleoside triphosphate hydrolases"/>
    <property type="match status" value="1"/>
</dbReference>
<dbReference type="InterPro" id="IPR010488">
    <property type="entry name" value="Zeta_toxin_domain"/>
</dbReference>
<dbReference type="Pfam" id="PF06414">
    <property type="entry name" value="Zeta_toxin"/>
    <property type="match status" value="1"/>
</dbReference>
<comment type="similarity">
    <text evidence="1">Belongs to the zeta toxin family.</text>
</comment>
<dbReference type="Proteomes" id="UP000028022">
    <property type="component" value="Unassembled WGS sequence"/>
</dbReference>
<evidence type="ECO:0000256" key="3">
    <source>
        <dbReference type="ARBA" id="ARBA00022649"/>
    </source>
</evidence>
<dbReference type="InterPro" id="IPR048180">
    <property type="entry name" value="PezT"/>
</dbReference>
<reference evidence="9 10" key="1">
    <citation type="submission" date="2014-05" db="EMBL/GenBank/DDBJ databases">
        <authorList>
            <person name="Daugherty S.C."/>
            <person name="Tallon L.J."/>
            <person name="Sadzewicz L."/>
            <person name="Kilian M."/>
            <person name="Tettelin H."/>
        </authorList>
    </citation>
    <scope>NUCLEOTIDE SEQUENCE [LARGE SCALE GENOMIC DNA]</scope>
    <source>
        <strain evidence="9 10">SK608</strain>
    </source>
</reference>
<dbReference type="InterPro" id="IPR027417">
    <property type="entry name" value="P-loop_NTPase"/>
</dbReference>
<evidence type="ECO:0000256" key="2">
    <source>
        <dbReference type="ARBA" id="ARBA00011963"/>
    </source>
</evidence>
<keyword evidence="5" id="KW-0067">ATP-binding</keyword>
<comment type="caution">
    <text evidence="9">The sequence shown here is derived from an EMBL/GenBank/DDBJ whole genome shotgun (WGS) entry which is preliminary data.</text>
</comment>
<dbReference type="RefSeq" id="WP_033677515.1">
    <property type="nucleotide sequence ID" value="NZ_JASHBM010000004.1"/>
</dbReference>
<evidence type="ECO:0000313" key="9">
    <source>
        <dbReference type="EMBL" id="KEQ48232.1"/>
    </source>
</evidence>
<comment type="catalytic activity">
    <reaction evidence="7">
        <text>UDP-N-acetyl-alpha-D-glucosamine + ATP = UDP-N-acetyl-alpha-D-glucosamine 3'-phosphate + ADP + H(+)</text>
        <dbReference type="Rhea" id="RHEA:32671"/>
        <dbReference type="ChEBI" id="CHEBI:15378"/>
        <dbReference type="ChEBI" id="CHEBI:30616"/>
        <dbReference type="ChEBI" id="CHEBI:57705"/>
        <dbReference type="ChEBI" id="CHEBI:64353"/>
        <dbReference type="ChEBI" id="CHEBI:456216"/>
        <dbReference type="EC" id="2.7.1.176"/>
    </reaction>
</comment>
<evidence type="ECO:0000256" key="7">
    <source>
        <dbReference type="ARBA" id="ARBA00048178"/>
    </source>
</evidence>